<dbReference type="SUPFAM" id="SSF54236">
    <property type="entry name" value="Ubiquitin-like"/>
    <property type="match status" value="1"/>
</dbReference>
<organism evidence="4 5">
    <name type="scientific">Elliptochloris bilobata</name>
    <dbReference type="NCBI Taxonomy" id="381761"/>
    <lineage>
        <taxon>Eukaryota</taxon>
        <taxon>Viridiplantae</taxon>
        <taxon>Chlorophyta</taxon>
        <taxon>core chlorophytes</taxon>
        <taxon>Trebouxiophyceae</taxon>
        <taxon>Trebouxiophyceae incertae sedis</taxon>
        <taxon>Elliptochloris clade</taxon>
        <taxon>Elliptochloris</taxon>
    </lineage>
</organism>
<proteinExistence type="predicted"/>
<accession>A0AAW1RTV8</accession>
<evidence type="ECO:0000256" key="1">
    <source>
        <dbReference type="ARBA" id="ARBA00023186"/>
    </source>
</evidence>
<dbReference type="InterPro" id="IPR003103">
    <property type="entry name" value="BAG_domain"/>
</dbReference>
<dbReference type="PROSITE" id="PS50053">
    <property type="entry name" value="UBIQUITIN_2"/>
    <property type="match status" value="1"/>
</dbReference>
<dbReference type="AlphaFoldDB" id="A0AAW1RTV8"/>
<keyword evidence="5" id="KW-1185">Reference proteome</keyword>
<reference evidence="4 5" key="1">
    <citation type="journal article" date="2024" name="Nat. Commun.">
        <title>Phylogenomics reveals the evolutionary origins of lichenization in chlorophyte algae.</title>
        <authorList>
            <person name="Puginier C."/>
            <person name="Libourel C."/>
            <person name="Otte J."/>
            <person name="Skaloud P."/>
            <person name="Haon M."/>
            <person name="Grisel S."/>
            <person name="Petersen M."/>
            <person name="Berrin J.G."/>
            <person name="Delaux P.M."/>
            <person name="Dal Grande F."/>
            <person name="Keller J."/>
        </authorList>
    </citation>
    <scope>NUCLEOTIDE SEQUENCE [LARGE SCALE GENOMIC DNA]</scope>
    <source>
        <strain evidence="4 5">SAG 245.80</strain>
    </source>
</reference>
<dbReference type="InterPro" id="IPR039773">
    <property type="entry name" value="BAG_chaperone_regulator"/>
</dbReference>
<evidence type="ECO:0008006" key="6">
    <source>
        <dbReference type="Google" id="ProtNLM"/>
    </source>
</evidence>
<dbReference type="Gene3D" id="1.20.58.120">
    <property type="entry name" value="BAG domain"/>
    <property type="match status" value="1"/>
</dbReference>
<dbReference type="InterPro" id="IPR000626">
    <property type="entry name" value="Ubiquitin-like_dom"/>
</dbReference>
<dbReference type="GO" id="GO:0000774">
    <property type="term" value="F:adenyl-nucleotide exchange factor activity"/>
    <property type="evidence" value="ECO:0007669"/>
    <property type="project" value="TreeGrafter"/>
</dbReference>
<dbReference type="Proteomes" id="UP001445335">
    <property type="component" value="Unassembled WGS sequence"/>
</dbReference>
<evidence type="ECO:0000313" key="4">
    <source>
        <dbReference type="EMBL" id="KAK9837169.1"/>
    </source>
</evidence>
<sequence>MQLKVKLIYKLAPPLDVEAPPACTFGQLKDFAAKNFKVPASNLTLLFRGRPKPDKAVLFAEGVKNGARIKRAIASVSSAVDALEAEVKRLPPDPGQEAARAAARLNEALTQKLLALDAVQVDPMHRAARRAEINRINRLCEQLEARKP</sequence>
<evidence type="ECO:0000313" key="5">
    <source>
        <dbReference type="Proteomes" id="UP001445335"/>
    </source>
</evidence>
<keyword evidence="1" id="KW-0143">Chaperone</keyword>
<dbReference type="GO" id="GO:0051087">
    <property type="term" value="F:protein-folding chaperone binding"/>
    <property type="evidence" value="ECO:0007669"/>
    <property type="project" value="InterPro"/>
</dbReference>
<dbReference type="SUPFAM" id="SSF63491">
    <property type="entry name" value="BAG domain"/>
    <property type="match status" value="1"/>
</dbReference>
<dbReference type="InterPro" id="IPR036533">
    <property type="entry name" value="BAG_dom_sf"/>
</dbReference>
<dbReference type="InterPro" id="IPR029071">
    <property type="entry name" value="Ubiquitin-like_domsf"/>
</dbReference>
<dbReference type="GO" id="GO:0050821">
    <property type="term" value="P:protein stabilization"/>
    <property type="evidence" value="ECO:0007669"/>
    <property type="project" value="TreeGrafter"/>
</dbReference>
<dbReference type="PROSITE" id="PS51035">
    <property type="entry name" value="BAG"/>
    <property type="match status" value="1"/>
</dbReference>
<comment type="caution">
    <text evidence="4">The sequence shown here is derived from an EMBL/GenBank/DDBJ whole genome shotgun (WGS) entry which is preliminary data.</text>
</comment>
<dbReference type="Pfam" id="PF02179">
    <property type="entry name" value="BAG"/>
    <property type="match status" value="1"/>
</dbReference>
<evidence type="ECO:0000259" key="2">
    <source>
        <dbReference type="PROSITE" id="PS50053"/>
    </source>
</evidence>
<gene>
    <name evidence="4" type="ORF">WJX81_008052</name>
</gene>
<evidence type="ECO:0000259" key="3">
    <source>
        <dbReference type="PROSITE" id="PS51035"/>
    </source>
</evidence>
<dbReference type="Gene3D" id="3.10.20.90">
    <property type="entry name" value="Phosphatidylinositol 3-kinase Catalytic Subunit, Chain A, domain 1"/>
    <property type="match status" value="1"/>
</dbReference>
<dbReference type="GO" id="GO:0005737">
    <property type="term" value="C:cytoplasm"/>
    <property type="evidence" value="ECO:0007669"/>
    <property type="project" value="TreeGrafter"/>
</dbReference>
<feature type="domain" description="BAG" evidence="3">
    <location>
        <begin position="91"/>
        <end position="147"/>
    </location>
</feature>
<dbReference type="PANTHER" id="PTHR12329:SF16">
    <property type="entry name" value="BAG FAMILY MOLECULAR CHAPERONE REGULATOR 1"/>
    <property type="match status" value="1"/>
</dbReference>
<name>A0AAW1RTV8_9CHLO</name>
<feature type="domain" description="Ubiquitin-like" evidence="2">
    <location>
        <begin position="1"/>
        <end position="69"/>
    </location>
</feature>
<dbReference type="EMBL" id="JALJOU010000023">
    <property type="protein sequence ID" value="KAK9837169.1"/>
    <property type="molecule type" value="Genomic_DNA"/>
</dbReference>
<dbReference type="PANTHER" id="PTHR12329">
    <property type="entry name" value="BCL2-ASSOCIATED ATHANOGENE"/>
    <property type="match status" value="1"/>
</dbReference>
<protein>
    <recommendedName>
        <fullName evidence="6">BAG family molecular chaperone regulator 1</fullName>
    </recommendedName>
</protein>